<feature type="non-terminal residue" evidence="1">
    <location>
        <position position="1"/>
    </location>
</feature>
<dbReference type="InterPro" id="IPR051616">
    <property type="entry name" value="Cul2-RING_E3_ligase_SR"/>
</dbReference>
<organism evidence="1 2">
    <name type="scientific">Trichoderma semiorbis</name>
    <dbReference type="NCBI Taxonomy" id="1491008"/>
    <lineage>
        <taxon>Eukaryota</taxon>
        <taxon>Fungi</taxon>
        <taxon>Dikarya</taxon>
        <taxon>Ascomycota</taxon>
        <taxon>Pezizomycotina</taxon>
        <taxon>Sordariomycetes</taxon>
        <taxon>Hypocreomycetidae</taxon>
        <taxon>Hypocreales</taxon>
        <taxon>Hypocreaceae</taxon>
        <taxon>Trichoderma</taxon>
    </lineage>
</organism>
<evidence type="ECO:0000313" key="1">
    <source>
        <dbReference type="EMBL" id="KAH0524337.1"/>
    </source>
</evidence>
<dbReference type="PANTHER" id="PTHR46224">
    <property type="entry name" value="ANKYRIN REPEAT FAMILY PROTEIN"/>
    <property type="match status" value="1"/>
</dbReference>
<evidence type="ECO:0000313" key="2">
    <source>
        <dbReference type="Proteomes" id="UP000826573"/>
    </source>
</evidence>
<dbReference type="SMART" id="SM00248">
    <property type="entry name" value="ANK"/>
    <property type="match status" value="5"/>
</dbReference>
<dbReference type="Pfam" id="PF12796">
    <property type="entry name" value="Ank_2"/>
    <property type="match status" value="1"/>
</dbReference>
<dbReference type="SUPFAM" id="SSF48403">
    <property type="entry name" value="Ankyrin repeat"/>
    <property type="match status" value="1"/>
</dbReference>
<dbReference type="PANTHER" id="PTHR46224:SF64">
    <property type="entry name" value="IQ MOTIF AND ANKYRIN REPEAT DOMAIN-CONTAINING PROTEIN 1"/>
    <property type="match status" value="1"/>
</dbReference>
<dbReference type="Gene3D" id="1.25.40.20">
    <property type="entry name" value="Ankyrin repeat-containing domain"/>
    <property type="match status" value="1"/>
</dbReference>
<dbReference type="InterPro" id="IPR036770">
    <property type="entry name" value="Ankyrin_rpt-contain_sf"/>
</dbReference>
<keyword evidence="2" id="KW-1185">Reference proteome</keyword>
<evidence type="ECO:0008006" key="3">
    <source>
        <dbReference type="Google" id="ProtNLM"/>
    </source>
</evidence>
<proteinExistence type="predicted"/>
<sequence>AIDEQNEDIVSLLVEEANVDVNICYLYETAVQHAAMSNRTGTDMLQWLVDQGWVDVNREGGELYGNALIAAASRSFRVESVEILIKAGADVNAAVEYGVYGSALVAAASASRRHDYIEKIQLLLSHGADPNQGMKGGEYGSALEAVIISTFHDIDIAIRDQNRTAESIQSLKLLLEAGADPAIINDRGDHGSALAAAAFYGFKDFLKMMIDVTGREQAIECLGQSRCPYQLQFRDEDHVERWRQGRSDTVTYLTNQVGVENETLYSIGLRDVEPEETVDSWRKFVVIYD</sequence>
<accession>A0A9P8HGD2</accession>
<dbReference type="Proteomes" id="UP000826573">
    <property type="component" value="Unassembled WGS sequence"/>
</dbReference>
<reference evidence="1 2" key="1">
    <citation type="submission" date="2021-08" db="EMBL/GenBank/DDBJ databases">
        <title>The highly contiguous genome resource for Trichoderma semiorbis FJ059, a fungal antagonistic to plant pathogens.</title>
        <authorList>
            <person name="Liu T."/>
        </authorList>
    </citation>
    <scope>NUCLEOTIDE SEQUENCE [LARGE SCALE GENOMIC DNA]</scope>
    <source>
        <strain evidence="1 2">FJ059</strain>
    </source>
</reference>
<dbReference type="InterPro" id="IPR002110">
    <property type="entry name" value="Ankyrin_rpt"/>
</dbReference>
<gene>
    <name evidence="1" type="ORF">TsFJ059_006865</name>
</gene>
<dbReference type="AlphaFoldDB" id="A0A9P8HGD2"/>
<dbReference type="EMBL" id="JAIMJC010000005">
    <property type="protein sequence ID" value="KAH0524337.1"/>
    <property type="molecule type" value="Genomic_DNA"/>
</dbReference>
<protein>
    <recommendedName>
        <fullName evidence="3">Ankyrin</fullName>
    </recommendedName>
</protein>
<comment type="caution">
    <text evidence="1">The sequence shown here is derived from an EMBL/GenBank/DDBJ whole genome shotgun (WGS) entry which is preliminary data.</text>
</comment>
<name>A0A9P8HGD2_9HYPO</name>